<dbReference type="EMBL" id="MAGO01000004">
    <property type="protein sequence ID" value="OCC15706.1"/>
    <property type="molecule type" value="Genomic_DNA"/>
</dbReference>
<dbReference type="OrthoDB" id="21342at2"/>
<dbReference type="PANTHER" id="PTHR43861">
    <property type="entry name" value="TRANS-ACONITATE 2-METHYLTRANSFERASE-RELATED"/>
    <property type="match status" value="1"/>
</dbReference>
<keyword evidence="4" id="KW-1185">Reference proteome</keyword>
<dbReference type="STRING" id="1156395.DBT_1057"/>
<organism evidence="3 4">
    <name type="scientific">Dissulfuribacter thermophilus</name>
    <dbReference type="NCBI Taxonomy" id="1156395"/>
    <lineage>
        <taxon>Bacteria</taxon>
        <taxon>Pseudomonadati</taxon>
        <taxon>Thermodesulfobacteriota</taxon>
        <taxon>Dissulfuribacteria</taxon>
        <taxon>Dissulfuribacterales</taxon>
        <taxon>Dissulfuribacteraceae</taxon>
        <taxon>Dissulfuribacter</taxon>
    </lineage>
</organism>
<gene>
    <name evidence="3" type="ORF">DBT_1057</name>
</gene>
<dbReference type="InterPro" id="IPR041698">
    <property type="entry name" value="Methyltransf_25"/>
</dbReference>
<dbReference type="GO" id="GO:0016740">
    <property type="term" value="F:transferase activity"/>
    <property type="evidence" value="ECO:0007669"/>
    <property type="project" value="UniProtKB-KW"/>
</dbReference>
<sequence length="278" mass="32262">MKGFPGPDFWRERLRPKGEGENRRELTGQCWDKAAKTYDDLENEPDYAKLTQGVFEKMAQKGILTRDFSLIDIACGTGNYALVFAPYLKEITGVDISAGMLERFREKVKERGISNCKIIHQDWRSFEAKKEFDIVFSSMNPLLGYHKNIDQMLNLSKRFVVLIGWAGVRKNVFLEEISKKILGHPPQAPKSDITVVFGYLYSLGYAPEIQYFTGTWHRTYELSKQIERIIWRLEFERDLTAREREIVKDELMAISKNGMVTLETKVRIGMIFLDKDLN</sequence>
<reference evidence="3 4" key="1">
    <citation type="submission" date="2016-06" db="EMBL/GenBank/DDBJ databases">
        <title>Respiratory ammonification of nitrate coupled to the oxidation of elemental sulfur in deep-sea autotrophic thermophilic bacteria.</title>
        <authorList>
            <person name="Slobodkina G.B."/>
            <person name="Mardanov A.V."/>
            <person name="Ravin N.V."/>
            <person name="Frolova A.A."/>
            <person name="Viryasiv M.B."/>
            <person name="Chernyh N.A."/>
            <person name="Bonch-Osmolovskaya E.A."/>
            <person name="Slobodkin A.I."/>
        </authorList>
    </citation>
    <scope>NUCLEOTIDE SEQUENCE [LARGE SCALE GENOMIC DNA]</scope>
    <source>
        <strain evidence="3 4">S69</strain>
    </source>
</reference>
<dbReference type="RefSeq" id="WP_067617141.1">
    <property type="nucleotide sequence ID" value="NZ_MAGO01000004.1"/>
</dbReference>
<protein>
    <recommendedName>
        <fullName evidence="2">Methyltransferase domain-containing protein</fullName>
    </recommendedName>
</protein>
<accession>A0A1B9F710</accession>
<dbReference type="InterPro" id="IPR029063">
    <property type="entry name" value="SAM-dependent_MTases_sf"/>
</dbReference>
<keyword evidence="1" id="KW-0808">Transferase</keyword>
<name>A0A1B9F710_9BACT</name>
<dbReference type="Proteomes" id="UP000093080">
    <property type="component" value="Unassembled WGS sequence"/>
</dbReference>
<evidence type="ECO:0000259" key="2">
    <source>
        <dbReference type="Pfam" id="PF13649"/>
    </source>
</evidence>
<evidence type="ECO:0000313" key="4">
    <source>
        <dbReference type="Proteomes" id="UP000093080"/>
    </source>
</evidence>
<comment type="caution">
    <text evidence="3">The sequence shown here is derived from an EMBL/GenBank/DDBJ whole genome shotgun (WGS) entry which is preliminary data.</text>
</comment>
<evidence type="ECO:0000256" key="1">
    <source>
        <dbReference type="ARBA" id="ARBA00022679"/>
    </source>
</evidence>
<dbReference type="CDD" id="cd02440">
    <property type="entry name" value="AdoMet_MTases"/>
    <property type="match status" value="1"/>
</dbReference>
<dbReference type="Pfam" id="PF13649">
    <property type="entry name" value="Methyltransf_25"/>
    <property type="match status" value="1"/>
</dbReference>
<proteinExistence type="predicted"/>
<evidence type="ECO:0000313" key="3">
    <source>
        <dbReference type="EMBL" id="OCC15706.1"/>
    </source>
</evidence>
<feature type="domain" description="Methyltransferase" evidence="2">
    <location>
        <begin position="71"/>
        <end position="153"/>
    </location>
</feature>
<dbReference type="SUPFAM" id="SSF53335">
    <property type="entry name" value="S-adenosyl-L-methionine-dependent methyltransferases"/>
    <property type="match status" value="1"/>
</dbReference>
<dbReference type="AlphaFoldDB" id="A0A1B9F710"/>
<dbReference type="Gene3D" id="3.40.50.150">
    <property type="entry name" value="Vaccinia Virus protein VP39"/>
    <property type="match status" value="1"/>
</dbReference>